<name>A0ABS3HV44_9ENTE</name>
<protein>
    <submittedName>
        <fullName evidence="2">Sugar ABC transporter substrate-binding protein</fullName>
    </submittedName>
</protein>
<dbReference type="PANTHER" id="PTHR43649">
    <property type="entry name" value="ARABINOSE-BINDING PROTEIN-RELATED"/>
    <property type="match status" value="1"/>
</dbReference>
<dbReference type="Proteomes" id="UP000664857">
    <property type="component" value="Unassembled WGS sequence"/>
</dbReference>
<proteinExistence type="predicted"/>
<sequence length="536" mass="60837">MKKVVLGLLTASLAFGLAACGNGDKKDDNKDFSIKGRYELDEKTPAWKLDKKKETTELTWYINADWKMNPFGDDVTTKKIKEDLNIDVKFITGDDAKLNALISSGDMPDIVTLMQKDTPAGNKADKWAYSLNDLAEKYDPYLNSVVTKDTFNWFALADGKTYGYPNYSNTQKDYDNNVIPANDAFIIREDVYNKLGKPSISSPEDFEKVMNDIKKEFPELTPFGFPPVKDDSTSFQRILQDFIGVPLANEKGEFNDRNLDPEYKAWLKTLNNVYQDGNINDDSFTDDGDTYKGKLKKGDFGVIFASGFNGSVGELQEFKNNSGTQYIAIDGPQSQSGREIMLNQTGISGWLVNYISKDAKDPAKATQLFTYLISEEGQMLTKFGVEGETYKFNENKKVEILPEVKELEKTNPEEYRKKYGLSAFNFFNNDRMNLYKQPEESSVTQLQAWGKGKLVPHFVIENIAPETGTKEARSEEAMKTKFDTAVISLIRAKSDNEFEKTYTEYVDFTKKNNAEDVYKIKTEKMKENKEKLGIKD</sequence>
<dbReference type="EMBL" id="JAFLVX010000031">
    <property type="protein sequence ID" value="MBO0477629.1"/>
    <property type="molecule type" value="Genomic_DNA"/>
</dbReference>
<evidence type="ECO:0000256" key="1">
    <source>
        <dbReference type="SAM" id="SignalP"/>
    </source>
</evidence>
<feature type="chain" id="PRO_5045442920" evidence="1">
    <location>
        <begin position="19"/>
        <end position="536"/>
    </location>
</feature>
<dbReference type="PROSITE" id="PS51257">
    <property type="entry name" value="PROKAR_LIPOPROTEIN"/>
    <property type="match status" value="1"/>
</dbReference>
<dbReference type="RefSeq" id="WP_206967779.1">
    <property type="nucleotide sequence ID" value="NZ_JAFLVX010000031.1"/>
</dbReference>
<comment type="caution">
    <text evidence="2">The sequence shown here is derived from an EMBL/GenBank/DDBJ whole genome shotgun (WGS) entry which is preliminary data.</text>
</comment>
<organism evidence="2 3">
    <name type="scientific">Candidatus Vagococcus giribetii</name>
    <dbReference type="NCBI Taxonomy" id="2230876"/>
    <lineage>
        <taxon>Bacteria</taxon>
        <taxon>Bacillati</taxon>
        <taxon>Bacillota</taxon>
        <taxon>Bacilli</taxon>
        <taxon>Lactobacillales</taxon>
        <taxon>Enterococcaceae</taxon>
        <taxon>Vagococcus</taxon>
    </lineage>
</organism>
<gene>
    <name evidence="2" type="ORF">DOK76_11135</name>
</gene>
<evidence type="ECO:0000313" key="3">
    <source>
        <dbReference type="Proteomes" id="UP000664857"/>
    </source>
</evidence>
<dbReference type="PANTHER" id="PTHR43649:SF12">
    <property type="entry name" value="DIACETYLCHITOBIOSE BINDING PROTEIN DASA"/>
    <property type="match status" value="1"/>
</dbReference>
<reference evidence="2 3" key="1">
    <citation type="submission" date="2021-03" db="EMBL/GenBank/DDBJ databases">
        <title>Enterococcal diversity collection.</title>
        <authorList>
            <person name="Gilmore M.S."/>
            <person name="Schwartzman J."/>
            <person name="Van Tyne D."/>
            <person name="Martin M."/>
            <person name="Earl A.M."/>
            <person name="Manson A.L."/>
            <person name="Straub T."/>
            <person name="Salamzade R."/>
            <person name="Saavedra J."/>
            <person name="Lebreton F."/>
            <person name="Prichula J."/>
            <person name="Schaufler K."/>
            <person name="Gaca A."/>
            <person name="Sgardioli B."/>
            <person name="Wagenaar J."/>
            <person name="Strong T."/>
        </authorList>
    </citation>
    <scope>NUCLEOTIDE SEQUENCE [LARGE SCALE GENOMIC DNA]</scope>
    <source>
        <strain evidence="2 3">DIV0080</strain>
    </source>
</reference>
<evidence type="ECO:0000313" key="2">
    <source>
        <dbReference type="EMBL" id="MBO0477629.1"/>
    </source>
</evidence>
<feature type="signal peptide" evidence="1">
    <location>
        <begin position="1"/>
        <end position="18"/>
    </location>
</feature>
<keyword evidence="1" id="KW-0732">Signal</keyword>
<dbReference type="SUPFAM" id="SSF53850">
    <property type="entry name" value="Periplasmic binding protein-like II"/>
    <property type="match status" value="1"/>
</dbReference>
<dbReference type="Gene3D" id="3.40.190.10">
    <property type="entry name" value="Periplasmic binding protein-like II"/>
    <property type="match status" value="2"/>
</dbReference>
<accession>A0ABS3HV44</accession>
<keyword evidence="3" id="KW-1185">Reference proteome</keyword>
<dbReference type="InterPro" id="IPR050490">
    <property type="entry name" value="Bact_solute-bd_prot1"/>
</dbReference>